<dbReference type="Proteomes" id="UP001642409">
    <property type="component" value="Unassembled WGS sequence"/>
</dbReference>
<comment type="caution">
    <text evidence="1">The sequence shown here is derived from an EMBL/GenBank/DDBJ whole genome shotgun (WGS) entry which is preliminary data.</text>
</comment>
<reference evidence="2 3" key="2">
    <citation type="submission" date="2024-07" db="EMBL/GenBank/DDBJ databases">
        <authorList>
            <person name="Akdeniz Z."/>
        </authorList>
    </citation>
    <scope>NUCLEOTIDE SEQUENCE [LARGE SCALE GENOMIC DNA]</scope>
</reference>
<dbReference type="AlphaFoldDB" id="A0AA86QND7"/>
<evidence type="ECO:0000313" key="2">
    <source>
        <dbReference type="EMBL" id="CAL6031691.1"/>
    </source>
</evidence>
<evidence type="ECO:0000313" key="1">
    <source>
        <dbReference type="EMBL" id="CAI9962909.1"/>
    </source>
</evidence>
<protein>
    <submittedName>
        <fullName evidence="2">Hypothetical_protein</fullName>
    </submittedName>
</protein>
<proteinExistence type="predicted"/>
<accession>A0AA86QND7</accession>
<keyword evidence="3" id="KW-1185">Reference proteome</keyword>
<gene>
    <name evidence="2" type="ORF">HINF_LOCUS34127</name>
    <name evidence="1" type="ORF">HINF_LOCUS50554</name>
</gene>
<organism evidence="1">
    <name type="scientific">Hexamita inflata</name>
    <dbReference type="NCBI Taxonomy" id="28002"/>
    <lineage>
        <taxon>Eukaryota</taxon>
        <taxon>Metamonada</taxon>
        <taxon>Diplomonadida</taxon>
        <taxon>Hexamitidae</taxon>
        <taxon>Hexamitinae</taxon>
        <taxon>Hexamita</taxon>
    </lineage>
</organism>
<sequence length="331" mass="37677">MLLGLTKFAQLSIVVPLKRFVPQEQLCCKSKVELVLLFPTIEKLPITLFVVFKVILTPVIVDLQIFIIEFSAQLIKPAILNQVVFNQVPIQPVILEFSIETDEFVALRINPATNNQYLGCNVKLVIVEFSIQTAPLVIKPTNAVVTNDELLVELQIETDPLVMLPTNVIPDDELIVEFSIKTVPLLIYPMNALYSVDETTVEFFTYTCKLSNNSYAKLQLLQKEIKLELMKLRQSPKNIQKIPRQDFDDITDVLQILVLVHLTLQNIPPPQDVQFCTVTLINIIVFLILQYSIKGLNPFMSLFVIYIFCKYTQSISQLYIQPAIIPISLLD</sequence>
<dbReference type="EMBL" id="CATOUU010000960">
    <property type="protein sequence ID" value="CAI9962909.1"/>
    <property type="molecule type" value="Genomic_DNA"/>
</dbReference>
<dbReference type="EMBL" id="CAXDID020000120">
    <property type="protein sequence ID" value="CAL6031691.1"/>
    <property type="molecule type" value="Genomic_DNA"/>
</dbReference>
<reference evidence="1" key="1">
    <citation type="submission" date="2023-06" db="EMBL/GenBank/DDBJ databases">
        <authorList>
            <person name="Kurt Z."/>
        </authorList>
    </citation>
    <scope>NUCLEOTIDE SEQUENCE</scope>
</reference>
<evidence type="ECO:0000313" key="3">
    <source>
        <dbReference type="Proteomes" id="UP001642409"/>
    </source>
</evidence>
<name>A0AA86QND7_9EUKA</name>